<keyword evidence="3" id="KW-0274">FAD</keyword>
<dbReference type="EMBL" id="CP002801">
    <property type="protein sequence ID" value="AEH08278.1"/>
    <property type="molecule type" value="Genomic_DNA"/>
</dbReference>
<dbReference type="GO" id="GO:0003954">
    <property type="term" value="F:NADH dehydrogenase activity"/>
    <property type="evidence" value="ECO:0007669"/>
    <property type="project" value="InterPro"/>
</dbReference>
<dbReference type="PANTHER" id="PTHR43706:SF45">
    <property type="entry name" value="NADH DEHYDROGENASE-LIKE PROTEIN RV1812C"/>
    <property type="match status" value="1"/>
</dbReference>
<dbReference type="STRING" id="656024.FsymDg_0763"/>
<keyword evidence="9" id="KW-1185">Reference proteome</keyword>
<sequence length="499" mass="53274">MSFGQPPHILVVGGGYVGMYTALRLQRRLRQGEATVTVVEPNSYMTYQPFLPEAAAGNLEPRHVVVPLRRVLNGCRVVSGSVTGINHAQRVAYIAPNQGAPHDLHYDILVACPGSIARTLPIPGLAERGIGFKSVAEAIHIRNKVIERMDAAASSTDPQLRRRALTFVFIGGGFAGIEAIAELEDMARDACKFYPELSPSDMRWVMVEASGRVLPEVSPAMGLYTLKQLEHRGIEMKINTRVKSLVDGHVVLDSGEEFDAETIVWTAGVKAHPLLANTDLPLDDRGRIRATAFLQVDGVEQAWTAGDCAAVPDLTKGEGVTTGPSAQHAVRQAKVLADNILADLRAEPIAPYEHKYAGSVASLGLHKGVADVYGMKLRGWPAWLMHRTYHLSRVPTFNRKVRVLADWTLSLFFRREIVSLGSFADPRASFRAAATPPGAPAVAAPGSAAQQPALAGKPAGRAEATGQTETNGSVGAARKSPAPARTAGPAKTPGGTPLA</sequence>
<dbReference type="eggNOG" id="COG1252">
    <property type="taxonomic scope" value="Bacteria"/>
</dbReference>
<evidence type="ECO:0000256" key="2">
    <source>
        <dbReference type="ARBA" id="ARBA00022630"/>
    </source>
</evidence>
<evidence type="ECO:0000313" key="8">
    <source>
        <dbReference type="EMBL" id="AEH08278.1"/>
    </source>
</evidence>
<dbReference type="PANTHER" id="PTHR43706">
    <property type="entry name" value="NADH DEHYDROGENASE"/>
    <property type="match status" value="1"/>
</dbReference>
<keyword evidence="2" id="KW-0285">Flavoprotein</keyword>
<dbReference type="KEGG" id="fsy:FsymDg_0763"/>
<evidence type="ECO:0000256" key="3">
    <source>
        <dbReference type="ARBA" id="ARBA00022827"/>
    </source>
</evidence>
<keyword evidence="4" id="KW-0560">Oxidoreductase</keyword>
<dbReference type="AlphaFoldDB" id="F8AVU0"/>
<evidence type="ECO:0000256" key="6">
    <source>
        <dbReference type="SAM" id="MobiDB-lite"/>
    </source>
</evidence>
<evidence type="ECO:0000256" key="1">
    <source>
        <dbReference type="ARBA" id="ARBA00005272"/>
    </source>
</evidence>
<organism evidence="8 9">
    <name type="scientific">Candidatus Protofrankia datiscae</name>
    <dbReference type="NCBI Taxonomy" id="2716812"/>
    <lineage>
        <taxon>Bacteria</taxon>
        <taxon>Bacillati</taxon>
        <taxon>Actinomycetota</taxon>
        <taxon>Actinomycetes</taxon>
        <taxon>Frankiales</taxon>
        <taxon>Frankiaceae</taxon>
        <taxon>Protofrankia</taxon>
    </lineage>
</organism>
<name>F8AVU0_9ACTN</name>
<feature type="domain" description="FAD/NAD(P)-binding" evidence="7">
    <location>
        <begin position="8"/>
        <end position="333"/>
    </location>
</feature>
<dbReference type="RefSeq" id="WP_013872258.1">
    <property type="nucleotide sequence ID" value="NC_015656.1"/>
</dbReference>
<dbReference type="InterPro" id="IPR045024">
    <property type="entry name" value="NDH-2"/>
</dbReference>
<protein>
    <submittedName>
        <fullName evidence="8">NADH dehydrogenase (Ubiquinone)</fullName>
    </submittedName>
</protein>
<comment type="similarity">
    <text evidence="1">Belongs to the NADH dehydrogenase family.</text>
</comment>
<dbReference type="Proteomes" id="UP000001549">
    <property type="component" value="Chromosome"/>
</dbReference>
<reference evidence="8 9" key="1">
    <citation type="submission" date="2011-05" db="EMBL/GenBank/DDBJ databases">
        <title>Complete sequence of chromosome of Frankia symbiont of Datisca glomerata.</title>
        <authorList>
            <consortium name="US DOE Joint Genome Institute"/>
            <person name="Lucas S."/>
            <person name="Han J."/>
            <person name="Lapidus A."/>
            <person name="Cheng J.-F."/>
            <person name="Goodwin L."/>
            <person name="Pitluck S."/>
            <person name="Peters L."/>
            <person name="Mikhailova N."/>
            <person name="Chertkov O."/>
            <person name="Teshima H."/>
            <person name="Han C."/>
            <person name="Tapia R."/>
            <person name="Land M."/>
            <person name="Hauser L."/>
            <person name="Kyrpides N."/>
            <person name="Ivanova N."/>
            <person name="Pagani I."/>
            <person name="Berry A."/>
            <person name="Pawlowski K."/>
            <person name="Persson T."/>
            <person name="Vanden Heuvel B."/>
            <person name="Benson D."/>
            <person name="Woyke T."/>
        </authorList>
    </citation>
    <scope>NUCLEOTIDE SEQUENCE [LARGE SCALE GENOMIC DNA]</scope>
    <source>
        <strain evidence="9">4085684</strain>
    </source>
</reference>
<feature type="compositionally biased region" description="Low complexity" evidence="6">
    <location>
        <begin position="434"/>
        <end position="456"/>
    </location>
</feature>
<dbReference type="Pfam" id="PF07992">
    <property type="entry name" value="Pyr_redox_2"/>
    <property type="match status" value="1"/>
</dbReference>
<accession>F8AVU0</accession>
<dbReference type="PRINTS" id="PR00368">
    <property type="entry name" value="FADPNR"/>
</dbReference>
<keyword evidence="5" id="KW-0520">NAD</keyword>
<gene>
    <name evidence="8" type="ordered locus">FsymDg_0763</name>
</gene>
<dbReference type="Gene3D" id="3.50.50.100">
    <property type="match status" value="1"/>
</dbReference>
<keyword evidence="8" id="KW-0830">Ubiquinone</keyword>
<dbReference type="HOGENOM" id="CLU_021377_7_1_11"/>
<dbReference type="InterPro" id="IPR023753">
    <property type="entry name" value="FAD/NAD-binding_dom"/>
</dbReference>
<proteinExistence type="inferred from homology"/>
<evidence type="ECO:0000259" key="7">
    <source>
        <dbReference type="Pfam" id="PF07992"/>
    </source>
</evidence>
<dbReference type="InterPro" id="IPR036188">
    <property type="entry name" value="FAD/NAD-bd_sf"/>
</dbReference>
<evidence type="ECO:0000256" key="4">
    <source>
        <dbReference type="ARBA" id="ARBA00023002"/>
    </source>
</evidence>
<feature type="region of interest" description="Disordered" evidence="6">
    <location>
        <begin position="434"/>
        <end position="499"/>
    </location>
</feature>
<dbReference type="SUPFAM" id="SSF51905">
    <property type="entry name" value="FAD/NAD(P)-binding domain"/>
    <property type="match status" value="1"/>
</dbReference>
<evidence type="ECO:0000313" key="9">
    <source>
        <dbReference type="Proteomes" id="UP000001549"/>
    </source>
</evidence>
<evidence type="ECO:0000256" key="5">
    <source>
        <dbReference type="ARBA" id="ARBA00023027"/>
    </source>
</evidence>